<dbReference type="Proteomes" id="UP000633619">
    <property type="component" value="Unassembled WGS sequence"/>
</dbReference>
<sequence>MSDRTLEQQRAAYSLKVVSEVKQSKTEKQGDEYAGYVVNLAGAILINGLGQALAQLRSAAKDKADDPHEWLYQHINKWICKKHPHSEFEEDKDLLLQLSRKSRADYQWALMETLAFLEWHRKIAVAELKKSEPGEEKDEKQ</sequence>
<keyword evidence="4" id="KW-0051">Antiviral defense</keyword>
<organism evidence="6 7">
    <name type="scientific">Thermoactinomyces intermedius</name>
    <dbReference type="NCBI Taxonomy" id="2024"/>
    <lineage>
        <taxon>Bacteria</taxon>
        <taxon>Bacillati</taxon>
        <taxon>Bacillota</taxon>
        <taxon>Bacilli</taxon>
        <taxon>Bacillales</taxon>
        <taxon>Thermoactinomycetaceae</taxon>
        <taxon>Thermoactinomyces</taxon>
    </lineage>
</organism>
<dbReference type="Gene3D" id="1.10.520.30">
    <property type="entry name" value="AF1862-like domain"/>
    <property type="match status" value="1"/>
</dbReference>
<dbReference type="SUPFAM" id="SSF158568">
    <property type="entry name" value="AF1862-like"/>
    <property type="match status" value="1"/>
</dbReference>
<evidence type="ECO:0000313" key="6">
    <source>
        <dbReference type="EMBL" id="MBH8594658.1"/>
    </source>
</evidence>
<dbReference type="GO" id="GO:0051607">
    <property type="term" value="P:defense response to virus"/>
    <property type="evidence" value="ECO:0007669"/>
    <property type="project" value="UniProtKB-KW"/>
</dbReference>
<evidence type="ECO:0000256" key="1">
    <source>
        <dbReference type="ARBA" id="ARBA00004496"/>
    </source>
</evidence>
<proteinExistence type="inferred from homology"/>
<comment type="caution">
    <text evidence="6">The sequence shown here is derived from an EMBL/GenBank/DDBJ whole genome shotgun (WGS) entry which is preliminary data.</text>
</comment>
<dbReference type="Pfam" id="PF09701">
    <property type="entry name" value="Cas_Cmr5"/>
    <property type="match status" value="1"/>
</dbReference>
<evidence type="ECO:0000256" key="4">
    <source>
        <dbReference type="ARBA" id="ARBA00023118"/>
    </source>
</evidence>
<reference evidence="6 7" key="1">
    <citation type="submission" date="2020-12" db="EMBL/GenBank/DDBJ databases">
        <title>WGS of Thermoactinomyces spp.</title>
        <authorList>
            <person name="Cheng K."/>
        </authorList>
    </citation>
    <scope>NUCLEOTIDE SEQUENCE [LARGE SCALE GENOMIC DNA]</scope>
    <source>
        <strain evidence="7">CICC 10671\DSM 43846</strain>
    </source>
</reference>
<accession>A0A8I1DBR0</accession>
<keyword evidence="7" id="KW-1185">Reference proteome</keyword>
<comment type="subcellular location">
    <subcellularLocation>
        <location evidence="1">Cytoplasm</location>
    </subcellularLocation>
</comment>
<dbReference type="EMBL" id="JAECVW010000002">
    <property type="protein sequence ID" value="MBH8594658.1"/>
    <property type="molecule type" value="Genomic_DNA"/>
</dbReference>
<evidence type="ECO:0000256" key="3">
    <source>
        <dbReference type="ARBA" id="ARBA00022490"/>
    </source>
</evidence>
<evidence type="ECO:0000313" key="7">
    <source>
        <dbReference type="Proteomes" id="UP000633619"/>
    </source>
</evidence>
<comment type="similarity">
    <text evidence="2">Belongs to the CRISPR system Cmr5 family.</text>
</comment>
<dbReference type="GO" id="GO:0005737">
    <property type="term" value="C:cytoplasm"/>
    <property type="evidence" value="ECO:0007669"/>
    <property type="project" value="UniProtKB-SubCell"/>
</dbReference>
<evidence type="ECO:0000256" key="5">
    <source>
        <dbReference type="ARBA" id="ARBA00030001"/>
    </source>
</evidence>
<dbReference type="RefSeq" id="WP_181731897.1">
    <property type="nucleotide sequence ID" value="NZ_JACEIR010000004.1"/>
</dbReference>
<dbReference type="AlphaFoldDB" id="A0A8I1DBR0"/>
<name>A0A8I1DBR0_THEIN</name>
<keyword evidence="3" id="KW-0963">Cytoplasm</keyword>
<gene>
    <name evidence="6" type="primary">cmr5</name>
    <name evidence="6" type="ORF">I8U20_04865</name>
</gene>
<dbReference type="NCBIfam" id="TIGR01881">
    <property type="entry name" value="cas_Cmr5"/>
    <property type="match status" value="1"/>
</dbReference>
<dbReference type="InterPro" id="IPR023101">
    <property type="entry name" value="AF1862-like_dom_sf"/>
</dbReference>
<protein>
    <recommendedName>
        <fullName evidence="5">CRISPR type III-B/RAMP module-associated protein Cmr5</fullName>
    </recommendedName>
</protein>
<dbReference type="InterPro" id="IPR010160">
    <property type="entry name" value="CRISPR-assoc_prot_Cmr5"/>
</dbReference>
<evidence type="ECO:0000256" key="2">
    <source>
        <dbReference type="ARBA" id="ARBA00006161"/>
    </source>
</evidence>